<proteinExistence type="predicted"/>
<feature type="compositionally biased region" description="Basic residues" evidence="1">
    <location>
        <begin position="239"/>
        <end position="249"/>
    </location>
</feature>
<protein>
    <submittedName>
        <fullName evidence="2">Uncharacterized protein</fullName>
    </submittedName>
</protein>
<reference evidence="2" key="1">
    <citation type="submission" date="2022-07" db="EMBL/GenBank/DDBJ databases">
        <title>The genome of Lyophyllum shimeji provides insight into the initial evolution of ectomycorrhizal fungal genome.</title>
        <authorList>
            <person name="Kobayashi Y."/>
            <person name="Shibata T."/>
            <person name="Hirakawa H."/>
            <person name="Shigenobu S."/>
            <person name="Nishiyama T."/>
            <person name="Yamada A."/>
            <person name="Hasebe M."/>
            <person name="Kawaguchi M."/>
        </authorList>
    </citation>
    <scope>NUCLEOTIDE SEQUENCE</scope>
    <source>
        <strain evidence="2">AT787</strain>
    </source>
</reference>
<comment type="caution">
    <text evidence="2">The sequence shown here is derived from an EMBL/GenBank/DDBJ whole genome shotgun (WGS) entry which is preliminary data.</text>
</comment>
<accession>A0A9P3PL55</accession>
<organism evidence="2 3">
    <name type="scientific">Lyophyllum shimeji</name>
    <name type="common">Hon-shimeji</name>
    <name type="synonym">Tricholoma shimeji</name>
    <dbReference type="NCBI Taxonomy" id="47721"/>
    <lineage>
        <taxon>Eukaryota</taxon>
        <taxon>Fungi</taxon>
        <taxon>Dikarya</taxon>
        <taxon>Basidiomycota</taxon>
        <taxon>Agaricomycotina</taxon>
        <taxon>Agaricomycetes</taxon>
        <taxon>Agaricomycetidae</taxon>
        <taxon>Agaricales</taxon>
        <taxon>Tricholomatineae</taxon>
        <taxon>Lyophyllaceae</taxon>
        <taxon>Lyophyllum</taxon>
    </lineage>
</organism>
<dbReference type="EMBL" id="BRPK01000004">
    <property type="protein sequence ID" value="GLB37701.1"/>
    <property type="molecule type" value="Genomic_DNA"/>
</dbReference>
<feature type="region of interest" description="Disordered" evidence="1">
    <location>
        <begin position="1"/>
        <end position="32"/>
    </location>
</feature>
<evidence type="ECO:0000256" key="1">
    <source>
        <dbReference type="SAM" id="MobiDB-lite"/>
    </source>
</evidence>
<evidence type="ECO:0000313" key="3">
    <source>
        <dbReference type="Proteomes" id="UP001063166"/>
    </source>
</evidence>
<feature type="compositionally biased region" description="Basic and acidic residues" evidence="1">
    <location>
        <begin position="227"/>
        <end position="238"/>
    </location>
</feature>
<gene>
    <name evidence="2" type="ORF">LshimejAT787_0407520</name>
</gene>
<feature type="compositionally biased region" description="Basic residues" evidence="1">
    <location>
        <begin position="1"/>
        <end position="14"/>
    </location>
</feature>
<evidence type="ECO:0000313" key="2">
    <source>
        <dbReference type="EMBL" id="GLB37701.1"/>
    </source>
</evidence>
<feature type="region of interest" description="Disordered" evidence="1">
    <location>
        <begin position="219"/>
        <end position="262"/>
    </location>
</feature>
<keyword evidence="3" id="KW-1185">Reference proteome</keyword>
<sequence length="482" mass="55920">MSEKTKRQHSRKRVEHGTTNARPPGPVPNAHETELLSPAEVEILRLRAELVRTRMYNQTQERKILRMRHNCRRLRAKQYCYRLDIAKVKLKGLRTIAMLGVKVHLVAEIRWLKGLVRLMRIPIRIMLAEHGPPALPDKERLTRLCRPRIWKLARRRVHPSGVEKFPLKLNGVHPFHRRLRNQSVNTIFVPLAFVDQGPICLTSHNLSQPPIALHLRRETPAAYQSSDRGRALQMDKRSATKARNKRPRKGTPSAAPTPRKPPFKHVAIASEDKVWKAEGAYASIGLWRAIYRQKRRMLAYKWLCASTVEREARKMQRRLRHQLKLAKAGLRMKIWHRKIGRIILPTHRCIELVKLLKRWALLLRIPTRTWPCEGLGDEVLLGGPTIPQRLRRSRIWRLTRRRVYGPGLEMYPVLPAAWDTCITPREAVVWRREKPVTSKVKAGRVKAGRAKAGRVKAGNGTTSTSAPYEYQFVSYEFVPHKF</sequence>
<dbReference type="Proteomes" id="UP001063166">
    <property type="component" value="Unassembled WGS sequence"/>
</dbReference>
<dbReference type="AlphaFoldDB" id="A0A9P3PL55"/>
<name>A0A9P3PL55_LYOSH</name>